<dbReference type="PANTHER" id="PTHR42988">
    <property type="entry name" value="PHOSPHOHYDROLASE"/>
    <property type="match status" value="1"/>
</dbReference>
<dbReference type="Gene3D" id="3.60.21.10">
    <property type="match status" value="1"/>
</dbReference>
<dbReference type="CDD" id="cd07402">
    <property type="entry name" value="MPP_GpdQ"/>
    <property type="match status" value="1"/>
</dbReference>
<evidence type="ECO:0000256" key="3">
    <source>
        <dbReference type="ARBA" id="ARBA00023004"/>
    </source>
</evidence>
<proteinExistence type="inferred from homology"/>
<dbReference type="SUPFAM" id="SSF56300">
    <property type="entry name" value="Metallo-dependent phosphatases"/>
    <property type="match status" value="1"/>
</dbReference>
<comment type="similarity">
    <text evidence="4">Belongs to the cyclic nucleotide phosphodiesterase class-III family.</text>
</comment>
<evidence type="ECO:0000256" key="2">
    <source>
        <dbReference type="ARBA" id="ARBA00022801"/>
    </source>
</evidence>
<gene>
    <name evidence="6" type="ORF">ABEG18_18755</name>
</gene>
<dbReference type="InterPro" id="IPR029052">
    <property type="entry name" value="Metallo-depent_PP-like"/>
</dbReference>
<dbReference type="Pfam" id="PF00149">
    <property type="entry name" value="Metallophos"/>
    <property type="match status" value="1"/>
</dbReference>
<keyword evidence="3" id="KW-0408">Iron</keyword>
<accession>A0AAU7JBG7</accession>
<name>A0AAU7JBG7_9HYPH</name>
<dbReference type="InterPro" id="IPR050884">
    <property type="entry name" value="CNP_phosphodiesterase-III"/>
</dbReference>
<dbReference type="InterPro" id="IPR026575">
    <property type="entry name" value="GpdQ/CpdA-like"/>
</dbReference>
<evidence type="ECO:0000256" key="4">
    <source>
        <dbReference type="ARBA" id="ARBA00025742"/>
    </source>
</evidence>
<dbReference type="GO" id="GO:0004112">
    <property type="term" value="F:cyclic-nucleotide phosphodiesterase activity"/>
    <property type="evidence" value="ECO:0007669"/>
    <property type="project" value="InterPro"/>
</dbReference>
<dbReference type="PANTHER" id="PTHR42988:SF2">
    <property type="entry name" value="CYCLIC NUCLEOTIDE PHOSPHODIESTERASE CBUA0032-RELATED"/>
    <property type="match status" value="1"/>
</dbReference>
<reference evidence="6" key="1">
    <citation type="submission" date="2024-05" db="EMBL/GenBank/DDBJ databases">
        <authorList>
            <person name="Kim S."/>
            <person name="Heo J."/>
            <person name="Choi H."/>
            <person name="Choi Y."/>
            <person name="Kwon S.-W."/>
            <person name="Kim Y."/>
        </authorList>
    </citation>
    <scope>NUCLEOTIDE SEQUENCE</scope>
    <source>
        <strain evidence="6">KACC 23698</strain>
    </source>
</reference>
<dbReference type="InterPro" id="IPR004843">
    <property type="entry name" value="Calcineurin-like_PHP"/>
</dbReference>
<organism evidence="6">
    <name type="scientific">Alsobacter sp. KACC 23698</name>
    <dbReference type="NCBI Taxonomy" id="3149229"/>
    <lineage>
        <taxon>Bacteria</taxon>
        <taxon>Pseudomonadati</taxon>
        <taxon>Pseudomonadota</taxon>
        <taxon>Alphaproteobacteria</taxon>
        <taxon>Hyphomicrobiales</taxon>
        <taxon>Alsobacteraceae</taxon>
        <taxon>Alsobacter</taxon>
    </lineage>
</organism>
<keyword evidence="1" id="KW-0479">Metal-binding</keyword>
<evidence type="ECO:0000256" key="1">
    <source>
        <dbReference type="ARBA" id="ARBA00022723"/>
    </source>
</evidence>
<evidence type="ECO:0000259" key="5">
    <source>
        <dbReference type="Pfam" id="PF00149"/>
    </source>
</evidence>
<evidence type="ECO:0000313" key="6">
    <source>
        <dbReference type="EMBL" id="XBO37747.1"/>
    </source>
</evidence>
<dbReference type="GO" id="GO:0046872">
    <property type="term" value="F:metal ion binding"/>
    <property type="evidence" value="ECO:0007669"/>
    <property type="project" value="UniProtKB-KW"/>
</dbReference>
<protein>
    <submittedName>
        <fullName evidence="6">Phosphodiesterase</fullName>
    </submittedName>
</protein>
<keyword evidence="2" id="KW-0378">Hydrolase</keyword>
<dbReference type="AlphaFoldDB" id="A0AAU7JBG7"/>
<dbReference type="RefSeq" id="WP_406854574.1">
    <property type="nucleotide sequence ID" value="NZ_CP157484.1"/>
</dbReference>
<feature type="domain" description="Calcineurin-like phosphoesterase" evidence="5">
    <location>
        <begin position="3"/>
        <end position="195"/>
    </location>
</feature>
<dbReference type="EMBL" id="CP157484">
    <property type="protein sequence ID" value="XBO37747.1"/>
    <property type="molecule type" value="Genomic_DNA"/>
</dbReference>
<sequence>MSKLIVLTDLHMTPEGVSIIGLDPLRRLEAAVAHINRRHPDAERVIVAGDLTHRGDAASYARVRGALARLAVPVSLMIGNHDDRTAFQAAFPEAARDEDGFVQEALTIGGYRLLLLDTVMDRGPAGALCPQRMAWLGRELDAAGDAPVAIVMHHPPHATGFAGMDAIALQNGEAFYAALEGRPNVRQIVAGHVHRTISGSHRGVPFCVFKSPVHQQPMDLDARDTSLSVDEPGAYGILLLGPHGVVVHTDDYELSQEPGTA</sequence>